<protein>
    <submittedName>
        <fullName evidence="1">Uncharacterized protein</fullName>
    </submittedName>
</protein>
<dbReference type="AlphaFoldDB" id="A0A1D6HBJ0"/>
<feature type="non-terminal residue" evidence="1">
    <location>
        <position position="52"/>
    </location>
</feature>
<dbReference type="InParanoid" id="A0A1D6HBJ0"/>
<name>A0A1D6HBJ0_MAIZE</name>
<organism evidence="1">
    <name type="scientific">Zea mays</name>
    <name type="common">Maize</name>
    <dbReference type="NCBI Taxonomy" id="4577"/>
    <lineage>
        <taxon>Eukaryota</taxon>
        <taxon>Viridiplantae</taxon>
        <taxon>Streptophyta</taxon>
        <taxon>Embryophyta</taxon>
        <taxon>Tracheophyta</taxon>
        <taxon>Spermatophyta</taxon>
        <taxon>Magnoliopsida</taxon>
        <taxon>Liliopsida</taxon>
        <taxon>Poales</taxon>
        <taxon>Poaceae</taxon>
        <taxon>PACMAD clade</taxon>
        <taxon>Panicoideae</taxon>
        <taxon>Andropogonodae</taxon>
        <taxon>Andropogoneae</taxon>
        <taxon>Tripsacinae</taxon>
        <taxon>Zea</taxon>
    </lineage>
</organism>
<reference evidence="1" key="1">
    <citation type="submission" date="2015-12" db="EMBL/GenBank/DDBJ databases">
        <title>Update maize B73 reference genome by single molecule sequencing technologies.</title>
        <authorList>
            <consortium name="Maize Genome Sequencing Project"/>
            <person name="Ware D."/>
        </authorList>
    </citation>
    <scope>NUCLEOTIDE SEQUENCE</scope>
    <source>
        <tissue evidence="1">Seedling</tissue>
    </source>
</reference>
<accession>A0A1D6HBJ0</accession>
<evidence type="ECO:0000313" key="1">
    <source>
        <dbReference type="EMBL" id="AQK72068.1"/>
    </source>
</evidence>
<sequence length="52" mass="5910">MRDTCSLEHTDNIGLFVLPAVVYDVSSESLNNFGESSDVFLQFLKNIQRPDF</sequence>
<proteinExistence type="predicted"/>
<dbReference type="EMBL" id="CM000781">
    <property type="protein sequence ID" value="AQK72068.1"/>
    <property type="molecule type" value="Genomic_DNA"/>
</dbReference>
<gene>
    <name evidence="1" type="ORF">ZEAMMB73_Zm00001d016976</name>
</gene>